<dbReference type="Proteomes" id="UP001378592">
    <property type="component" value="Unassembled WGS sequence"/>
</dbReference>
<keyword evidence="7" id="KW-1185">Reference proteome</keyword>
<dbReference type="Pfam" id="PF05199">
    <property type="entry name" value="GMC_oxred_C"/>
    <property type="match status" value="1"/>
</dbReference>
<dbReference type="EMBL" id="JAZDUA010000004">
    <property type="protein sequence ID" value="KAK7874216.1"/>
    <property type="molecule type" value="Genomic_DNA"/>
</dbReference>
<dbReference type="PANTHER" id="PTHR11552">
    <property type="entry name" value="GLUCOSE-METHANOL-CHOLINE GMC OXIDOREDUCTASE"/>
    <property type="match status" value="1"/>
</dbReference>
<evidence type="ECO:0000256" key="3">
    <source>
        <dbReference type="PIRSR" id="PIRSR000137-2"/>
    </source>
</evidence>
<feature type="binding site" evidence="3">
    <location>
        <position position="152"/>
    </location>
    <ligand>
        <name>FAD</name>
        <dbReference type="ChEBI" id="CHEBI:57692"/>
    </ligand>
</feature>
<dbReference type="PIRSF" id="PIRSF000137">
    <property type="entry name" value="Alcohol_oxidase"/>
    <property type="match status" value="1"/>
</dbReference>
<dbReference type="PANTHER" id="PTHR11552:SF158">
    <property type="entry name" value="GH23626P-RELATED"/>
    <property type="match status" value="1"/>
</dbReference>
<organism evidence="6 7">
    <name type="scientific">Gryllus longicercus</name>
    <dbReference type="NCBI Taxonomy" id="2509291"/>
    <lineage>
        <taxon>Eukaryota</taxon>
        <taxon>Metazoa</taxon>
        <taxon>Ecdysozoa</taxon>
        <taxon>Arthropoda</taxon>
        <taxon>Hexapoda</taxon>
        <taxon>Insecta</taxon>
        <taxon>Pterygota</taxon>
        <taxon>Neoptera</taxon>
        <taxon>Polyneoptera</taxon>
        <taxon>Orthoptera</taxon>
        <taxon>Ensifera</taxon>
        <taxon>Gryllidea</taxon>
        <taxon>Grylloidea</taxon>
        <taxon>Gryllidae</taxon>
        <taxon>Gryllinae</taxon>
        <taxon>Gryllus</taxon>
    </lineage>
</organism>
<feature type="domain" description="Glucose-methanol-choline oxidoreductase N-terminal" evidence="5">
    <location>
        <begin position="327"/>
        <end position="341"/>
    </location>
</feature>
<dbReference type="InterPro" id="IPR000172">
    <property type="entry name" value="GMC_OxRdtase_N"/>
</dbReference>
<evidence type="ECO:0000256" key="2">
    <source>
        <dbReference type="PIRSR" id="PIRSR000137-1"/>
    </source>
</evidence>
<proteinExistence type="inferred from homology"/>
<keyword evidence="3" id="KW-0285">Flavoprotein</keyword>
<name>A0AAN9ZGF5_9ORTH</name>
<evidence type="ECO:0000256" key="4">
    <source>
        <dbReference type="SAM" id="SignalP"/>
    </source>
</evidence>
<dbReference type="GO" id="GO:0050660">
    <property type="term" value="F:flavin adenine dinucleotide binding"/>
    <property type="evidence" value="ECO:0007669"/>
    <property type="project" value="InterPro"/>
</dbReference>
<comment type="cofactor">
    <cofactor evidence="3">
        <name>FAD</name>
        <dbReference type="ChEBI" id="CHEBI:57692"/>
    </cofactor>
</comment>
<comment type="caution">
    <text evidence="6">The sequence shown here is derived from an EMBL/GenBank/DDBJ whole genome shotgun (WGS) entry which is preliminary data.</text>
</comment>
<dbReference type="PROSITE" id="PS00624">
    <property type="entry name" value="GMC_OXRED_2"/>
    <property type="match status" value="1"/>
</dbReference>
<gene>
    <name evidence="6" type="ORF">R5R35_006259</name>
</gene>
<dbReference type="InterPro" id="IPR036188">
    <property type="entry name" value="FAD/NAD-bd_sf"/>
</dbReference>
<dbReference type="SUPFAM" id="SSF51905">
    <property type="entry name" value="FAD/NAD(P)-binding domain"/>
    <property type="match status" value="1"/>
</dbReference>
<comment type="similarity">
    <text evidence="1">Belongs to the GMC oxidoreductase family.</text>
</comment>
<feature type="binding site" evidence="3">
    <location>
        <position position="290"/>
    </location>
    <ligand>
        <name>FAD</name>
        <dbReference type="ChEBI" id="CHEBI:57692"/>
    </ligand>
</feature>
<keyword evidence="4" id="KW-0732">Signal</keyword>
<evidence type="ECO:0000259" key="5">
    <source>
        <dbReference type="PROSITE" id="PS00624"/>
    </source>
</evidence>
<sequence>MRGCEAEAVAMAMCAVLIGLAQLQTHVLAQTRSRARAQRPTILESGISLLFREALASLQEPIDQPVVLPEYDFIVVGAGTAGCVVTSRLTEVPNWKVLLLEAGSEENFVMDIPIVANFLQFSNANWDYRTVPSNTSCLGMENRQCRYPRGKVMGGSSVLNYMIYTRGNRRDYDNWRDMGNPGWGWDDVLPYFKKSEDMQDKQLARDTKYHKTGGYLAVSIPEFRTPLAKAFVDAGRESGEPVRDFNGEKQTGFSYIQSTTKNGTRWSSSRAFLHPVRNRRNLHVKKRALVTRILIHPENKTAYGVEYRHNGVTYRVRATREVILSAGAINSPQLLMLSGVGPKKHLTQVGIPVLQNLKVGYNLMDHVCKGGLTFVVNDTVSLRTDHILEQRDYYVDYLAYKMGPLAVPGGCEALAFYDFANPDDDDGYPDMELLFQSGSIVSETTLRRNFGIADDIYDAVFKPIEKADTWMVLPMLMRPKSKGRIMLKSANPTDKPLIFPNYFAHQEDLDLIVKGIKKTIELNELAPFKKFNSKLHDIPIPGCKHLKFGSDEYWGCATRYFSFTIYHQSGTCKMGPVSDKTAVVDPRLRVMGIKGLRVIDASIMPEIPAAHTNAPTYMIGEKGSDMIKEDWGERTQPL</sequence>
<dbReference type="Gene3D" id="3.50.50.60">
    <property type="entry name" value="FAD/NAD(P)-binding domain"/>
    <property type="match status" value="1"/>
</dbReference>
<feature type="active site" description="Proton acceptor" evidence="2">
    <location>
        <position position="611"/>
    </location>
</feature>
<dbReference type="InterPro" id="IPR007867">
    <property type="entry name" value="GMC_OxRtase_C"/>
</dbReference>
<accession>A0AAN9ZGF5</accession>
<reference evidence="6 7" key="1">
    <citation type="submission" date="2024-03" db="EMBL/GenBank/DDBJ databases">
        <title>The genome assembly and annotation of the cricket Gryllus longicercus Weissman &amp; Gray.</title>
        <authorList>
            <person name="Szrajer S."/>
            <person name="Gray D."/>
            <person name="Ylla G."/>
        </authorList>
    </citation>
    <scope>NUCLEOTIDE SEQUENCE [LARGE SCALE GENOMIC DNA]</scope>
    <source>
        <strain evidence="6">DAG 2021-001</strain>
        <tissue evidence="6">Whole body minus gut</tissue>
    </source>
</reference>
<feature type="signal peptide" evidence="4">
    <location>
        <begin position="1"/>
        <end position="29"/>
    </location>
</feature>
<dbReference type="InterPro" id="IPR012132">
    <property type="entry name" value="GMC_OxRdtase"/>
</dbReference>
<evidence type="ECO:0000256" key="1">
    <source>
        <dbReference type="ARBA" id="ARBA00010790"/>
    </source>
</evidence>
<dbReference type="Gene3D" id="3.30.560.10">
    <property type="entry name" value="Glucose Oxidase, domain 3"/>
    <property type="match status" value="1"/>
</dbReference>
<dbReference type="AlphaFoldDB" id="A0AAN9ZGF5"/>
<dbReference type="GO" id="GO:0016614">
    <property type="term" value="F:oxidoreductase activity, acting on CH-OH group of donors"/>
    <property type="evidence" value="ECO:0007669"/>
    <property type="project" value="InterPro"/>
</dbReference>
<evidence type="ECO:0000313" key="7">
    <source>
        <dbReference type="Proteomes" id="UP001378592"/>
    </source>
</evidence>
<evidence type="ECO:0000313" key="6">
    <source>
        <dbReference type="EMBL" id="KAK7874216.1"/>
    </source>
</evidence>
<keyword evidence="3" id="KW-0274">FAD</keyword>
<dbReference type="SUPFAM" id="SSF54373">
    <property type="entry name" value="FAD-linked reductases, C-terminal domain"/>
    <property type="match status" value="1"/>
</dbReference>
<dbReference type="Pfam" id="PF00732">
    <property type="entry name" value="GMC_oxred_N"/>
    <property type="match status" value="1"/>
</dbReference>
<feature type="chain" id="PRO_5043010278" description="Glucose-methanol-choline oxidoreductase N-terminal domain-containing protein" evidence="4">
    <location>
        <begin position="30"/>
        <end position="638"/>
    </location>
</feature>
<feature type="active site" description="Proton donor" evidence="2">
    <location>
        <position position="567"/>
    </location>
</feature>
<protein>
    <recommendedName>
        <fullName evidence="5">Glucose-methanol-choline oxidoreductase N-terminal domain-containing protein</fullName>
    </recommendedName>
</protein>